<gene>
    <name evidence="5" type="ORF">FXV83_33135</name>
</gene>
<accession>A0A5S4YEH1</accession>
<evidence type="ECO:0000256" key="3">
    <source>
        <dbReference type="ARBA" id="ARBA00023163"/>
    </source>
</evidence>
<sequence>MALPDKHIKRSSQFFSAGEALGDIVESFWDVELDDAAAASARTIKVLPTTSPVLIVHYRAPMASQRGVYKRTVNGMHTRAAALKPSGPLGAVLVRLKADAADRVLGVRPAELLDASVEISDVFGDRASALLEEQLAEAAGAAVRVTCMRNFLQQRMEPARLDSLVVQAMRAIKQNPAISMRRLADRLDIGERSLQRRFKAETGASAKQFARIERMQQAISARRAGADWADVAHANGFTDQAHLIRDFRTLAGASPDAFCRRAATDSVQAWNAGLGVSDFYNTFVA</sequence>
<keyword evidence="1" id="KW-0805">Transcription regulation</keyword>
<evidence type="ECO:0000259" key="4">
    <source>
        <dbReference type="PROSITE" id="PS01124"/>
    </source>
</evidence>
<protein>
    <submittedName>
        <fullName evidence="5">Helix-turn-helix transcriptional regulator</fullName>
    </submittedName>
</protein>
<feature type="domain" description="HTH araC/xylS-type" evidence="4">
    <location>
        <begin position="163"/>
        <end position="261"/>
    </location>
</feature>
<dbReference type="GO" id="GO:0043565">
    <property type="term" value="F:sequence-specific DNA binding"/>
    <property type="evidence" value="ECO:0007669"/>
    <property type="project" value="InterPro"/>
</dbReference>
<dbReference type="Gene3D" id="1.10.10.60">
    <property type="entry name" value="Homeodomain-like"/>
    <property type="match status" value="1"/>
</dbReference>
<keyword evidence="3" id="KW-0804">Transcription</keyword>
<dbReference type="SMART" id="SM00342">
    <property type="entry name" value="HTH_ARAC"/>
    <property type="match status" value="1"/>
</dbReference>
<organism evidence="5 6">
    <name type="scientific">Bradyrhizobium hipponense</name>
    <dbReference type="NCBI Taxonomy" id="2605638"/>
    <lineage>
        <taxon>Bacteria</taxon>
        <taxon>Pseudomonadati</taxon>
        <taxon>Pseudomonadota</taxon>
        <taxon>Alphaproteobacteria</taxon>
        <taxon>Hyphomicrobiales</taxon>
        <taxon>Nitrobacteraceae</taxon>
        <taxon>Bradyrhizobium</taxon>
    </lineage>
</organism>
<dbReference type="RefSeq" id="WP_148743758.1">
    <property type="nucleotide sequence ID" value="NZ_VSTH01000137.1"/>
</dbReference>
<dbReference type="Pfam" id="PF12833">
    <property type="entry name" value="HTH_18"/>
    <property type="match status" value="1"/>
</dbReference>
<keyword evidence="6" id="KW-1185">Reference proteome</keyword>
<dbReference type="GO" id="GO:0003700">
    <property type="term" value="F:DNA-binding transcription factor activity"/>
    <property type="evidence" value="ECO:0007669"/>
    <property type="project" value="InterPro"/>
</dbReference>
<evidence type="ECO:0000256" key="2">
    <source>
        <dbReference type="ARBA" id="ARBA00023125"/>
    </source>
</evidence>
<dbReference type="PANTHER" id="PTHR46796">
    <property type="entry name" value="HTH-TYPE TRANSCRIPTIONAL ACTIVATOR RHAS-RELATED"/>
    <property type="match status" value="1"/>
</dbReference>
<keyword evidence="2" id="KW-0238">DNA-binding</keyword>
<dbReference type="InterPro" id="IPR018060">
    <property type="entry name" value="HTH_AraC"/>
</dbReference>
<reference evidence="5 6" key="1">
    <citation type="submission" date="2019-08" db="EMBL/GenBank/DDBJ databases">
        <title>Bradyrhizobium hipponensis sp. nov., a rhizobium isolated from a Lupinus angustifolius root nodule in Tunisia.</title>
        <authorList>
            <person name="Off K."/>
            <person name="Rejili M."/>
            <person name="Mars M."/>
            <person name="Brachmann A."/>
            <person name="Marin M."/>
        </authorList>
    </citation>
    <scope>NUCLEOTIDE SEQUENCE [LARGE SCALE GENOMIC DNA]</scope>
    <source>
        <strain evidence="6">aSej3</strain>
    </source>
</reference>
<dbReference type="Pfam" id="PF20240">
    <property type="entry name" value="DUF6597"/>
    <property type="match status" value="1"/>
</dbReference>
<comment type="caution">
    <text evidence="5">The sequence shown here is derived from an EMBL/GenBank/DDBJ whole genome shotgun (WGS) entry which is preliminary data.</text>
</comment>
<evidence type="ECO:0000313" key="6">
    <source>
        <dbReference type="Proteomes" id="UP000324797"/>
    </source>
</evidence>
<dbReference type="InterPro" id="IPR050204">
    <property type="entry name" value="AraC_XylS_family_regulators"/>
</dbReference>
<dbReference type="EMBL" id="VSTH01000137">
    <property type="protein sequence ID" value="TYO62413.1"/>
    <property type="molecule type" value="Genomic_DNA"/>
</dbReference>
<proteinExistence type="predicted"/>
<name>A0A5S4YEH1_9BRAD</name>
<dbReference type="PROSITE" id="PS01124">
    <property type="entry name" value="HTH_ARAC_FAMILY_2"/>
    <property type="match status" value="1"/>
</dbReference>
<evidence type="ECO:0000256" key="1">
    <source>
        <dbReference type="ARBA" id="ARBA00023015"/>
    </source>
</evidence>
<evidence type="ECO:0000313" key="5">
    <source>
        <dbReference type="EMBL" id="TYO62413.1"/>
    </source>
</evidence>
<dbReference type="InterPro" id="IPR046532">
    <property type="entry name" value="DUF6597"/>
</dbReference>
<dbReference type="Proteomes" id="UP000324797">
    <property type="component" value="Unassembled WGS sequence"/>
</dbReference>
<dbReference type="AlphaFoldDB" id="A0A5S4YEH1"/>
<dbReference type="PANTHER" id="PTHR46796:SF15">
    <property type="entry name" value="BLL1074 PROTEIN"/>
    <property type="match status" value="1"/>
</dbReference>